<dbReference type="Gene3D" id="3.30.70.1230">
    <property type="entry name" value="Nucleotide cyclase"/>
    <property type="match status" value="1"/>
</dbReference>
<dbReference type="EMBL" id="VSRQ01000005">
    <property type="protein sequence ID" value="TYK46993.1"/>
    <property type="molecule type" value="Genomic_DNA"/>
</dbReference>
<dbReference type="SUPFAM" id="SSF55073">
    <property type="entry name" value="Nucleotide cyclase"/>
    <property type="match status" value="1"/>
</dbReference>
<evidence type="ECO:0008006" key="3">
    <source>
        <dbReference type="Google" id="ProtNLM"/>
    </source>
</evidence>
<evidence type="ECO:0000313" key="1">
    <source>
        <dbReference type="EMBL" id="TYK46993.1"/>
    </source>
</evidence>
<name>A0A5D3FFI6_9ACTN</name>
<organism evidence="1 2">
    <name type="scientific">Actinomadura decatromicini</name>
    <dbReference type="NCBI Taxonomy" id="2604572"/>
    <lineage>
        <taxon>Bacteria</taxon>
        <taxon>Bacillati</taxon>
        <taxon>Actinomycetota</taxon>
        <taxon>Actinomycetes</taxon>
        <taxon>Streptosporangiales</taxon>
        <taxon>Thermomonosporaceae</taxon>
        <taxon>Actinomadura</taxon>
    </lineage>
</organism>
<keyword evidence="2" id="KW-1185">Reference proteome</keyword>
<dbReference type="InterPro" id="IPR029787">
    <property type="entry name" value="Nucleotide_cyclase"/>
</dbReference>
<protein>
    <recommendedName>
        <fullName evidence="3">Guanylate cyclase domain-containing protein</fullName>
    </recommendedName>
</protein>
<gene>
    <name evidence="1" type="ORF">FXF68_24560</name>
</gene>
<dbReference type="Proteomes" id="UP000323505">
    <property type="component" value="Unassembled WGS sequence"/>
</dbReference>
<proteinExistence type="predicted"/>
<sequence length="210" mass="23340">MDSAERRPVPRHRTILATDIENSTAFPDPGKARLRAVLYRALEEALAAAGLGRRHRDAFVDRGDGVLVLIRAVDGAPKTRMFDTVLPALGASLSEHNALDPSHRMRVRVVLHTGETYFDGRGHFGEALDVAFRLLDHERVKEELRRTTAPLVLVTSDDLYRAIVRHGHDGIEPGAFHPSVEVRVGDRVHRGWVRTCGNTVISMARHRQGA</sequence>
<evidence type="ECO:0000313" key="2">
    <source>
        <dbReference type="Proteomes" id="UP000323505"/>
    </source>
</evidence>
<dbReference type="AlphaFoldDB" id="A0A5D3FFI6"/>
<dbReference type="RefSeq" id="WP_148763065.1">
    <property type="nucleotide sequence ID" value="NZ_VSRQ01000005.1"/>
</dbReference>
<accession>A0A5D3FFI6</accession>
<comment type="caution">
    <text evidence="1">The sequence shown here is derived from an EMBL/GenBank/DDBJ whole genome shotgun (WGS) entry which is preliminary data.</text>
</comment>
<reference evidence="1 2" key="1">
    <citation type="submission" date="2019-08" db="EMBL/GenBank/DDBJ databases">
        <title>Actinomadura sp. nov. CYP1-5 isolated from mountain soil.</title>
        <authorList>
            <person name="Songsumanus A."/>
            <person name="Kuncharoen N."/>
            <person name="Kudo T."/>
            <person name="Yuki M."/>
            <person name="Igarashi Y."/>
            <person name="Tanasupawat S."/>
        </authorList>
    </citation>
    <scope>NUCLEOTIDE SEQUENCE [LARGE SCALE GENOMIC DNA]</scope>
    <source>
        <strain evidence="1 2">CYP1-5</strain>
    </source>
</reference>